<keyword evidence="6" id="KW-0808">Transferase</keyword>
<dbReference type="PROSITE" id="PS50011">
    <property type="entry name" value="PROTEIN_KINASE_DOM"/>
    <property type="match status" value="1"/>
</dbReference>
<dbReference type="CDD" id="cd14066">
    <property type="entry name" value="STKc_IRAK"/>
    <property type="match status" value="1"/>
</dbReference>
<evidence type="ECO:0000259" key="14">
    <source>
        <dbReference type="PROSITE" id="PS50011"/>
    </source>
</evidence>
<sequence length="451" mass="50604">MVLKKLTWKSILPGCLKSESSSFPEPKQICSQRLSISDFSNPGSPISFSDLSSSIFNLHVFALKELRTITQEFSKSNYLGEGGFGAVYKGFIDDKLRPGLKAQPVAVKALDPDGSQGHREWLAEVIFLGQLKHRHLVNLIGYCCEDEHRLLVYEYVERGNLEDKLFYRYSAALPWLTRLKIAVGAAKGLAFLHEEEKPVIYRDFKASNVLLDSDYNAKLSDFGLAMDGPEGDNTHITTRVMGTEGYAAPEYIMTGHLTTMSDVFSFGVVLLELLTGRRSLDKNLPNREQNLVKWARPQLKDPRKLDQIMDPRLEGQYSTEGARKAAGLAYQCLSQHSKSRPTMSTVVRTLEQLLDLTDTPTGTFVYIVPTEGKIHGGVEKKGNEGKNECEEIKNGNKCEGKEVGIKEKAGCEHNQRGRRQRRRAKSLRNRAVYSDTALYKTLGTGLYFPRN</sequence>
<dbReference type="GO" id="GO:0005524">
    <property type="term" value="F:ATP binding"/>
    <property type="evidence" value="ECO:0007669"/>
    <property type="project" value="UniProtKB-UniRule"/>
</dbReference>
<dbReference type="FunFam" id="1.10.510.10:FF:000032">
    <property type="entry name" value="Serine/threonine-protein kinase PBS1"/>
    <property type="match status" value="1"/>
</dbReference>
<dbReference type="InterPro" id="IPR000719">
    <property type="entry name" value="Prot_kinase_dom"/>
</dbReference>
<dbReference type="InterPro" id="IPR008271">
    <property type="entry name" value="Ser/Thr_kinase_AS"/>
</dbReference>
<keyword evidence="8" id="KW-0418">Kinase</keyword>
<evidence type="ECO:0000256" key="9">
    <source>
        <dbReference type="ARBA" id="ARBA00022840"/>
    </source>
</evidence>
<evidence type="ECO:0000256" key="1">
    <source>
        <dbReference type="ARBA" id="ARBA00004236"/>
    </source>
</evidence>
<keyword evidence="9 12" id="KW-0067">ATP-binding</keyword>
<dbReference type="InterPro" id="IPR050823">
    <property type="entry name" value="Plant_Ser_Thr_Prot_Kinase"/>
</dbReference>
<feature type="domain" description="Protein kinase" evidence="14">
    <location>
        <begin position="73"/>
        <end position="354"/>
    </location>
</feature>
<evidence type="ECO:0000256" key="8">
    <source>
        <dbReference type="ARBA" id="ARBA00022777"/>
    </source>
</evidence>
<dbReference type="GO" id="GO:0005886">
    <property type="term" value="C:plasma membrane"/>
    <property type="evidence" value="ECO:0007669"/>
    <property type="project" value="UniProtKB-SubCell"/>
</dbReference>
<keyword evidence="7 12" id="KW-0547">Nucleotide-binding</keyword>
<evidence type="ECO:0000313" key="15">
    <source>
        <dbReference type="EMBL" id="TKR91936.1"/>
    </source>
</evidence>
<dbReference type="SUPFAM" id="SSF56112">
    <property type="entry name" value="Protein kinase-like (PK-like)"/>
    <property type="match status" value="1"/>
</dbReference>
<reference evidence="15" key="1">
    <citation type="submission" date="2018-10" db="EMBL/GenBank/DDBJ databases">
        <title>Population genomic analysis revealed the cold adaptation of white poplar.</title>
        <authorList>
            <person name="Liu Y.-J."/>
        </authorList>
    </citation>
    <scope>NUCLEOTIDE SEQUENCE [LARGE SCALE GENOMIC DNA]</scope>
    <source>
        <strain evidence="15">PAL-ZL1</strain>
    </source>
</reference>
<evidence type="ECO:0000256" key="5">
    <source>
        <dbReference type="ARBA" id="ARBA00022527"/>
    </source>
</evidence>
<dbReference type="FunFam" id="3.30.200.20:FF:000228">
    <property type="entry name" value="Serine/threonine-protein kinase BIK1"/>
    <property type="match status" value="1"/>
</dbReference>
<keyword evidence="5 13" id="KW-0723">Serine/threonine-protein kinase</keyword>
<comment type="function">
    <text evidence="11">May be involved in plant defense signaling.</text>
</comment>
<evidence type="ECO:0000256" key="12">
    <source>
        <dbReference type="PROSITE-ProRule" id="PRU10141"/>
    </source>
</evidence>
<dbReference type="PROSITE" id="PS00107">
    <property type="entry name" value="PROTEIN_KINASE_ATP"/>
    <property type="match status" value="1"/>
</dbReference>
<evidence type="ECO:0000256" key="11">
    <source>
        <dbReference type="ARBA" id="ARBA00054261"/>
    </source>
</evidence>
<evidence type="ECO:0000256" key="2">
    <source>
        <dbReference type="ARBA" id="ARBA00008684"/>
    </source>
</evidence>
<gene>
    <name evidence="15" type="ORF">D5086_0000218740</name>
</gene>
<evidence type="ECO:0000256" key="3">
    <source>
        <dbReference type="ARBA" id="ARBA00012513"/>
    </source>
</evidence>
<proteinExistence type="inferred from homology"/>
<dbReference type="GO" id="GO:0004674">
    <property type="term" value="F:protein serine/threonine kinase activity"/>
    <property type="evidence" value="ECO:0007669"/>
    <property type="project" value="UniProtKB-KW"/>
</dbReference>
<evidence type="ECO:0000256" key="6">
    <source>
        <dbReference type="ARBA" id="ARBA00022679"/>
    </source>
</evidence>
<dbReference type="EMBL" id="RCHU01000751">
    <property type="protein sequence ID" value="TKR91936.1"/>
    <property type="molecule type" value="Genomic_DNA"/>
</dbReference>
<dbReference type="STRING" id="43335.A0A4U5P6M0"/>
<name>A0A4U5P6M0_POPAL</name>
<dbReference type="InterPro" id="IPR001245">
    <property type="entry name" value="Ser-Thr/Tyr_kinase_cat_dom"/>
</dbReference>
<evidence type="ECO:0000256" key="13">
    <source>
        <dbReference type="RuleBase" id="RU000304"/>
    </source>
</evidence>
<dbReference type="PANTHER" id="PTHR45621">
    <property type="entry name" value="OS01G0588500 PROTEIN-RELATED"/>
    <property type="match status" value="1"/>
</dbReference>
<comment type="similarity">
    <text evidence="2">Belongs to the protein kinase superfamily. Ser/Thr protein kinase family.</text>
</comment>
<evidence type="ECO:0000256" key="10">
    <source>
        <dbReference type="ARBA" id="ARBA00023136"/>
    </source>
</evidence>
<protein>
    <recommendedName>
        <fullName evidence="3">non-specific serine/threonine protein kinase</fullName>
        <ecNumber evidence="3">2.7.11.1</ecNumber>
    </recommendedName>
</protein>
<keyword evidence="10" id="KW-0472">Membrane</keyword>
<comment type="subcellular location">
    <subcellularLocation>
        <location evidence="1">Cell membrane</location>
    </subcellularLocation>
</comment>
<evidence type="ECO:0000256" key="4">
    <source>
        <dbReference type="ARBA" id="ARBA00022475"/>
    </source>
</evidence>
<dbReference type="AlphaFoldDB" id="A0A4U5P6M0"/>
<keyword evidence="4" id="KW-1003">Cell membrane</keyword>
<comment type="caution">
    <text evidence="15">The sequence shown here is derived from an EMBL/GenBank/DDBJ whole genome shotgun (WGS) entry which is preliminary data.</text>
</comment>
<accession>A0A4U5P6M0</accession>
<dbReference type="Gene3D" id="1.10.510.10">
    <property type="entry name" value="Transferase(Phosphotransferase) domain 1"/>
    <property type="match status" value="1"/>
</dbReference>
<dbReference type="Pfam" id="PF07714">
    <property type="entry name" value="PK_Tyr_Ser-Thr"/>
    <property type="match status" value="1"/>
</dbReference>
<dbReference type="InterPro" id="IPR011009">
    <property type="entry name" value="Kinase-like_dom_sf"/>
</dbReference>
<feature type="binding site" evidence="12">
    <location>
        <position position="108"/>
    </location>
    <ligand>
        <name>ATP</name>
        <dbReference type="ChEBI" id="CHEBI:30616"/>
    </ligand>
</feature>
<dbReference type="Gene3D" id="3.30.200.20">
    <property type="entry name" value="Phosphorylase Kinase, domain 1"/>
    <property type="match status" value="1"/>
</dbReference>
<evidence type="ECO:0000256" key="7">
    <source>
        <dbReference type="ARBA" id="ARBA00022741"/>
    </source>
</evidence>
<dbReference type="PROSITE" id="PS00108">
    <property type="entry name" value="PROTEIN_KINASE_ST"/>
    <property type="match status" value="1"/>
</dbReference>
<dbReference type="EC" id="2.7.11.1" evidence="3"/>
<organism evidence="15">
    <name type="scientific">Populus alba</name>
    <name type="common">White poplar</name>
    <dbReference type="NCBI Taxonomy" id="43335"/>
    <lineage>
        <taxon>Eukaryota</taxon>
        <taxon>Viridiplantae</taxon>
        <taxon>Streptophyta</taxon>
        <taxon>Embryophyta</taxon>
        <taxon>Tracheophyta</taxon>
        <taxon>Spermatophyta</taxon>
        <taxon>Magnoliopsida</taxon>
        <taxon>eudicotyledons</taxon>
        <taxon>Gunneridae</taxon>
        <taxon>Pentapetalae</taxon>
        <taxon>rosids</taxon>
        <taxon>fabids</taxon>
        <taxon>Malpighiales</taxon>
        <taxon>Salicaceae</taxon>
        <taxon>Saliceae</taxon>
        <taxon>Populus</taxon>
    </lineage>
</organism>
<dbReference type="InterPro" id="IPR017441">
    <property type="entry name" value="Protein_kinase_ATP_BS"/>
</dbReference>